<keyword evidence="2" id="KW-1185">Reference proteome</keyword>
<name>A0A4Z0CAK7_9BURK</name>
<dbReference type="RefSeq" id="WP_135263245.1">
    <property type="nucleotide sequence ID" value="NZ_SMLM01000001.1"/>
</dbReference>
<evidence type="ECO:0000313" key="2">
    <source>
        <dbReference type="Proteomes" id="UP000298180"/>
    </source>
</evidence>
<protein>
    <recommendedName>
        <fullName evidence="3">DUF2783 domain-containing protein</fullName>
    </recommendedName>
</protein>
<organism evidence="1 2">
    <name type="scientific">Ramlibacter henchirensis</name>
    <dbReference type="NCBI Taxonomy" id="204072"/>
    <lineage>
        <taxon>Bacteria</taxon>
        <taxon>Pseudomonadati</taxon>
        <taxon>Pseudomonadota</taxon>
        <taxon>Betaproteobacteria</taxon>
        <taxon>Burkholderiales</taxon>
        <taxon>Comamonadaceae</taxon>
        <taxon>Ramlibacter</taxon>
    </lineage>
</organism>
<comment type="caution">
    <text evidence="1">The sequence shown here is derived from an EMBL/GenBank/DDBJ whole genome shotgun (WGS) entry which is preliminary data.</text>
</comment>
<gene>
    <name evidence="1" type="ORF">EZ313_11285</name>
</gene>
<dbReference type="EMBL" id="SMLM01000001">
    <property type="protein sequence ID" value="TFZ07165.1"/>
    <property type="molecule type" value="Genomic_DNA"/>
</dbReference>
<sequence length="59" mass="6651">MNEQELDVAYTALCHALGDVGPAQAERFLAMLCMGLLVRCERTQEVLPLIESVRDRCRD</sequence>
<evidence type="ECO:0000313" key="1">
    <source>
        <dbReference type="EMBL" id="TFZ07165.1"/>
    </source>
</evidence>
<dbReference type="Proteomes" id="UP000298180">
    <property type="component" value="Unassembled WGS sequence"/>
</dbReference>
<evidence type="ECO:0008006" key="3">
    <source>
        <dbReference type="Google" id="ProtNLM"/>
    </source>
</evidence>
<dbReference type="AlphaFoldDB" id="A0A4Z0CAK7"/>
<accession>A0A4Z0CAK7</accession>
<proteinExistence type="predicted"/>
<dbReference type="OrthoDB" id="8705843at2"/>
<reference evidence="1 2" key="1">
    <citation type="submission" date="2019-03" db="EMBL/GenBank/DDBJ databases">
        <title>Ramlibacter henchirensis DSM 14656, whole genome shotgun sequence.</title>
        <authorList>
            <person name="Zhang X."/>
            <person name="Feng G."/>
            <person name="Zhu H."/>
        </authorList>
    </citation>
    <scope>NUCLEOTIDE SEQUENCE [LARGE SCALE GENOMIC DNA]</scope>
    <source>
        <strain evidence="1 2">DSM 14656</strain>
    </source>
</reference>